<dbReference type="PANTHER" id="PTHR21964">
    <property type="entry name" value="BREAST CANCER METASTASIS-SUPPRESSOR 1"/>
    <property type="match status" value="1"/>
</dbReference>
<dbReference type="GO" id="GO:0042826">
    <property type="term" value="F:histone deacetylase binding"/>
    <property type="evidence" value="ECO:0000318"/>
    <property type="project" value="GO_Central"/>
</dbReference>
<evidence type="ECO:0000256" key="8">
    <source>
        <dbReference type="SAM" id="MobiDB-lite"/>
    </source>
</evidence>
<dbReference type="AlphaFoldDB" id="B3S6H0"/>
<evidence type="ECO:0000256" key="4">
    <source>
        <dbReference type="ARBA" id="ARBA00023163"/>
    </source>
</evidence>
<keyword evidence="2" id="KW-0678">Repressor</keyword>
<dbReference type="STRING" id="10228.B3S6H0"/>
<dbReference type="KEGG" id="tad:TRIADDRAFT_59801"/>
<feature type="region of interest" description="Disordered" evidence="8">
    <location>
        <begin position="1"/>
        <end position="63"/>
    </location>
</feature>
<dbReference type="CTD" id="6756980"/>
<keyword evidence="10" id="KW-1185">Reference proteome</keyword>
<evidence type="ECO:0000256" key="2">
    <source>
        <dbReference type="ARBA" id="ARBA00022491"/>
    </source>
</evidence>
<dbReference type="RefSeq" id="XP_002115906.1">
    <property type="nucleotide sequence ID" value="XM_002115870.1"/>
</dbReference>
<feature type="coiled-coil region" evidence="7">
    <location>
        <begin position="156"/>
        <end position="183"/>
    </location>
</feature>
<evidence type="ECO:0000256" key="3">
    <source>
        <dbReference type="ARBA" id="ARBA00023015"/>
    </source>
</evidence>
<dbReference type="GO" id="GO:0070822">
    <property type="term" value="C:Sin3-type complex"/>
    <property type="evidence" value="ECO:0000318"/>
    <property type="project" value="GO_Central"/>
</dbReference>
<proteinExistence type="inferred from homology"/>
<dbReference type="GeneID" id="6756980"/>
<dbReference type="InterPro" id="IPR013907">
    <property type="entry name" value="Sds3"/>
</dbReference>
<dbReference type="EMBL" id="DS985252">
    <property type="protein sequence ID" value="EDV21758.1"/>
    <property type="molecule type" value="Genomic_DNA"/>
</dbReference>
<dbReference type="InParanoid" id="B3S6H0"/>
<dbReference type="FunFam" id="1.20.5.1500:FF:000002">
    <property type="entry name" value="breast cancer metastasis-suppressor 1-like protein-A"/>
    <property type="match status" value="1"/>
</dbReference>
<comment type="subcellular location">
    <subcellularLocation>
        <location evidence="1">Nucleus</location>
    </subcellularLocation>
</comment>
<feature type="coiled-coil region" evidence="7">
    <location>
        <begin position="82"/>
        <end position="109"/>
    </location>
</feature>
<dbReference type="SMART" id="SM01401">
    <property type="entry name" value="Sds3"/>
    <property type="match status" value="1"/>
</dbReference>
<dbReference type="OrthoDB" id="20886at2759"/>
<organism evidence="9 10">
    <name type="scientific">Trichoplax adhaerens</name>
    <name type="common">Trichoplax reptans</name>
    <dbReference type="NCBI Taxonomy" id="10228"/>
    <lineage>
        <taxon>Eukaryota</taxon>
        <taxon>Metazoa</taxon>
        <taxon>Placozoa</taxon>
        <taxon>Uniplacotomia</taxon>
        <taxon>Trichoplacea</taxon>
        <taxon>Trichoplacidae</taxon>
        <taxon>Trichoplax</taxon>
    </lineage>
</organism>
<feature type="compositionally biased region" description="Basic and acidic residues" evidence="8">
    <location>
        <begin position="15"/>
        <end position="28"/>
    </location>
</feature>
<accession>B3S6H0</accession>
<dbReference type="Proteomes" id="UP000009022">
    <property type="component" value="Unassembled WGS sequence"/>
</dbReference>
<dbReference type="HOGENOM" id="CLU_050862_1_1_1"/>
<sequence>MPSLQNKTTANSTDTSEKNLKDEKKVVQEEEECEEDEEGDEDEEAETEDSDDQVDEEANERRKDECLQDMSVLEKKFIEIKDRFFQERLNELNQKAEEIKNETAEEYIASRAEIEDHCKKRNSVSELIRDCKAQIITTIFEAEKIASQQHFESEKRALLESMCAEYEEKVRKLEEDRNCVDLSSELWYKSSDNTSMKGSRKRDSTDGLLYPQKRKKPVTVSDILIHFYALSCCYLPNSLTIYENITVISKQGESLPEEDLIVSFL</sequence>
<keyword evidence="5" id="KW-0539">Nucleus</keyword>
<keyword evidence="4" id="KW-0804">Transcription</keyword>
<dbReference type="GO" id="GO:0000122">
    <property type="term" value="P:negative regulation of transcription by RNA polymerase II"/>
    <property type="evidence" value="ECO:0000318"/>
    <property type="project" value="GO_Central"/>
</dbReference>
<dbReference type="Gene3D" id="1.20.5.1500">
    <property type="match status" value="1"/>
</dbReference>
<dbReference type="eggNOG" id="KOG4466">
    <property type="taxonomic scope" value="Eukaryota"/>
</dbReference>
<evidence type="ECO:0000313" key="9">
    <source>
        <dbReference type="EMBL" id="EDV21758.1"/>
    </source>
</evidence>
<keyword evidence="3" id="KW-0805">Transcription regulation</keyword>
<gene>
    <name evidence="9" type="ORF">TRIADDRAFT_59801</name>
</gene>
<name>B3S6H0_TRIAD</name>
<evidence type="ECO:0000256" key="1">
    <source>
        <dbReference type="ARBA" id="ARBA00004123"/>
    </source>
</evidence>
<evidence type="ECO:0000256" key="5">
    <source>
        <dbReference type="ARBA" id="ARBA00023242"/>
    </source>
</evidence>
<keyword evidence="7" id="KW-0175">Coiled coil</keyword>
<dbReference type="OMA" id="VECMDEM"/>
<dbReference type="Pfam" id="PF08598">
    <property type="entry name" value="Sds3"/>
    <property type="match status" value="1"/>
</dbReference>
<evidence type="ECO:0000256" key="6">
    <source>
        <dbReference type="ARBA" id="ARBA00038256"/>
    </source>
</evidence>
<feature type="compositionally biased region" description="Acidic residues" evidence="8">
    <location>
        <begin position="29"/>
        <end position="58"/>
    </location>
</feature>
<dbReference type="PhylomeDB" id="B3S6H0"/>
<protein>
    <submittedName>
        <fullName evidence="9">Uncharacterized protein</fullName>
    </submittedName>
</protein>
<feature type="compositionally biased region" description="Polar residues" evidence="8">
    <location>
        <begin position="1"/>
        <end position="14"/>
    </location>
</feature>
<evidence type="ECO:0000256" key="7">
    <source>
        <dbReference type="SAM" id="Coils"/>
    </source>
</evidence>
<reference evidence="9 10" key="1">
    <citation type="journal article" date="2008" name="Nature">
        <title>The Trichoplax genome and the nature of placozoans.</title>
        <authorList>
            <person name="Srivastava M."/>
            <person name="Begovic E."/>
            <person name="Chapman J."/>
            <person name="Putnam N.H."/>
            <person name="Hellsten U."/>
            <person name="Kawashima T."/>
            <person name="Kuo A."/>
            <person name="Mitros T."/>
            <person name="Salamov A."/>
            <person name="Carpenter M.L."/>
            <person name="Signorovitch A.Y."/>
            <person name="Moreno M.A."/>
            <person name="Kamm K."/>
            <person name="Grimwood J."/>
            <person name="Schmutz J."/>
            <person name="Shapiro H."/>
            <person name="Grigoriev I.V."/>
            <person name="Buss L.W."/>
            <person name="Schierwater B."/>
            <person name="Dellaporta S.L."/>
            <person name="Rokhsar D.S."/>
        </authorList>
    </citation>
    <scope>NUCLEOTIDE SEQUENCE [LARGE SCALE GENOMIC DNA]</scope>
    <source>
        <strain evidence="9 10">Grell-BS-1999</strain>
    </source>
</reference>
<dbReference type="FunCoup" id="B3S6H0">
    <property type="interactions" value="916"/>
</dbReference>
<comment type="similarity">
    <text evidence="6">Belongs to the BRMS1 family.</text>
</comment>
<evidence type="ECO:0000313" key="10">
    <source>
        <dbReference type="Proteomes" id="UP000009022"/>
    </source>
</evidence>